<accession>A0A7I6N4K2</accession>
<evidence type="ECO:0000313" key="1">
    <source>
        <dbReference type="EMBL" id="BBB39261.1"/>
    </source>
</evidence>
<reference evidence="1" key="1">
    <citation type="journal article" date="2020" name="Anaerobe">
        <title>Analysis of a plasmid encoding botulinum neurotoxin type G gene in Clostridium argentinense.</title>
        <authorList>
            <person name="Sakaguchi Y."/>
            <person name="Uchiyama J."/>
            <person name="Take A."/>
            <person name="Gotoh K."/>
            <person name="Sakaguchi M."/>
            <person name="Suzuki T."/>
            <person name="Yamamoto Y."/>
            <person name="Hosomi K."/>
            <person name="Kohda T."/>
            <person name="Mukamoto M."/>
            <person name="Kozaki S."/>
            <person name="Hayashi S."/>
            <person name="Oguma K."/>
        </authorList>
    </citation>
    <scope>NUCLEOTIDE SEQUENCE</scope>
    <source>
        <strain evidence="1">2740</strain>
        <plasmid evidence="1">pCAG</plasmid>
    </source>
</reference>
<proteinExistence type="predicted"/>
<geneLocation type="plasmid" evidence="1">
    <name>pCAG</name>
</geneLocation>
<name>A0A7I6N4K2_9CLOT</name>
<organism evidence="1">
    <name type="scientific">Clostridium argentinense</name>
    <dbReference type="NCBI Taxonomy" id="29341"/>
    <lineage>
        <taxon>Bacteria</taxon>
        <taxon>Bacillati</taxon>
        <taxon>Bacillota</taxon>
        <taxon>Clostridia</taxon>
        <taxon>Eubacteriales</taxon>
        <taxon>Clostridiaceae</taxon>
        <taxon>Clostridium</taxon>
    </lineage>
</organism>
<keyword evidence="1" id="KW-0614">Plasmid</keyword>
<protein>
    <submittedName>
        <fullName evidence="1">Uncharacterized protein</fullName>
    </submittedName>
</protein>
<sequence>MQMIKIRKRKITDINDCCNNCDNITRFSNKDNDFILNYDTIYDIKFLNCCNEVGLCEDCFKELKEKMDKILGE</sequence>
<dbReference type="EMBL" id="AB853998">
    <property type="protein sequence ID" value="BBB39261.1"/>
    <property type="molecule type" value="Genomic_DNA"/>
</dbReference>
<dbReference type="AlphaFoldDB" id="A0A7I6N4K2"/>